<dbReference type="EMBL" id="QGMI01000127">
    <property type="protein sequence ID" value="TVY46798.1"/>
    <property type="molecule type" value="Genomic_DNA"/>
</dbReference>
<feature type="coiled-coil region" evidence="2">
    <location>
        <begin position="45"/>
        <end position="86"/>
    </location>
</feature>
<dbReference type="InterPro" id="IPR057683">
    <property type="entry name" value="DUF7923"/>
</dbReference>
<dbReference type="Pfam" id="PF25542">
    <property type="entry name" value="zf-CCCH_12"/>
    <property type="match status" value="1"/>
</dbReference>
<organism evidence="4 5">
    <name type="scientific">Lachnellula occidentalis</name>
    <dbReference type="NCBI Taxonomy" id="215460"/>
    <lineage>
        <taxon>Eukaryota</taxon>
        <taxon>Fungi</taxon>
        <taxon>Dikarya</taxon>
        <taxon>Ascomycota</taxon>
        <taxon>Pezizomycotina</taxon>
        <taxon>Leotiomycetes</taxon>
        <taxon>Helotiales</taxon>
        <taxon>Lachnaceae</taxon>
        <taxon>Lachnellula</taxon>
    </lineage>
</organism>
<name>A0A8H8UG77_9HELO</name>
<comment type="caution">
    <text evidence="4">The sequence shown here is derived from an EMBL/GenBank/DDBJ whole genome shotgun (WGS) entry which is preliminary data.</text>
</comment>
<dbReference type="PANTHER" id="PTHR37543:SF1">
    <property type="entry name" value="CCCH ZINC FINGER DNA BINDING PROTEIN (AFU_ORTHOLOGUE AFUA_5G12760)"/>
    <property type="match status" value="1"/>
</dbReference>
<accession>A0A8H8UG77</accession>
<feature type="zinc finger region" description="C3H1-type" evidence="1">
    <location>
        <begin position="390"/>
        <end position="418"/>
    </location>
</feature>
<keyword evidence="1" id="KW-0479">Metal-binding</keyword>
<keyword evidence="1" id="KW-0863">Zinc-finger</keyword>
<dbReference type="GO" id="GO:0008270">
    <property type="term" value="F:zinc ion binding"/>
    <property type="evidence" value="ECO:0007669"/>
    <property type="project" value="UniProtKB-KW"/>
</dbReference>
<evidence type="ECO:0000256" key="1">
    <source>
        <dbReference type="PROSITE-ProRule" id="PRU00723"/>
    </source>
</evidence>
<evidence type="ECO:0000313" key="4">
    <source>
        <dbReference type="EMBL" id="TVY46798.1"/>
    </source>
</evidence>
<reference evidence="4 5" key="1">
    <citation type="submission" date="2018-05" db="EMBL/GenBank/DDBJ databases">
        <title>Genome sequencing and assembly of the regulated plant pathogen Lachnellula willkommii and related sister species for the development of diagnostic species identification markers.</title>
        <authorList>
            <person name="Giroux E."/>
            <person name="Bilodeau G."/>
        </authorList>
    </citation>
    <scope>NUCLEOTIDE SEQUENCE [LARGE SCALE GENOMIC DNA]</scope>
    <source>
        <strain evidence="4 5">CBS 160.35</strain>
    </source>
</reference>
<dbReference type="InterPro" id="IPR057654">
    <property type="entry name" value="Znf-CCCH_tandem"/>
</dbReference>
<dbReference type="AlphaFoldDB" id="A0A8H8UG77"/>
<feature type="domain" description="C3H1-type" evidence="3">
    <location>
        <begin position="390"/>
        <end position="418"/>
    </location>
</feature>
<protein>
    <recommendedName>
        <fullName evidence="3">C3H1-type domain-containing protein</fullName>
    </recommendedName>
</protein>
<dbReference type="OrthoDB" id="3512845at2759"/>
<keyword evidence="1" id="KW-0862">Zinc</keyword>
<evidence type="ECO:0000313" key="5">
    <source>
        <dbReference type="Proteomes" id="UP000443090"/>
    </source>
</evidence>
<dbReference type="PANTHER" id="PTHR37543">
    <property type="entry name" value="CCCH ZINC FINGER DNA BINDING PROTEIN (AFU_ORTHOLOGUE AFUA_5G12760)"/>
    <property type="match status" value="1"/>
</dbReference>
<dbReference type="InterPro" id="IPR000571">
    <property type="entry name" value="Znf_CCCH"/>
</dbReference>
<dbReference type="Proteomes" id="UP000443090">
    <property type="component" value="Unassembled WGS sequence"/>
</dbReference>
<evidence type="ECO:0000256" key="2">
    <source>
        <dbReference type="SAM" id="Coils"/>
    </source>
</evidence>
<dbReference type="Pfam" id="PF25540">
    <property type="entry name" value="DUF7923"/>
    <property type="match status" value="1"/>
</dbReference>
<keyword evidence="5" id="KW-1185">Reference proteome</keyword>
<gene>
    <name evidence="4" type="ORF">LOCC1_G005235</name>
</gene>
<dbReference type="PROSITE" id="PS50103">
    <property type="entry name" value="ZF_C3H1"/>
    <property type="match status" value="1"/>
</dbReference>
<evidence type="ECO:0000259" key="3">
    <source>
        <dbReference type="PROSITE" id="PS50103"/>
    </source>
</evidence>
<dbReference type="Pfam" id="PF25543">
    <property type="entry name" value="zf-CCCH_tandem"/>
    <property type="match status" value="1"/>
</dbReference>
<sequence>MAAIPGSLPPPAILEFVQRFNALQTHRDAGNQLMKEILIYSEHLEATVREENSQLAKELEDAQLDLEDARRSRREMQQQLTLATARVSQFGADCDSMRNRNPYIMVLIDGDGLLVSILLSEFHDRDGMLVLIIIPKFNETLISQGLEGGKQAANALRNSVLQNCGELADEIEVIAKVCANMSGLSKAMRRDGSLANPDDLRDFTLGFTQGKASFDFIDVGHGKERADSKIKECMRWHLRNYNCKQILLGISHDAGYAPFLDEVVKQDDLNRITIIEGYPTVRELAATGIQIMNFDALFRTDKLVDRLVPVSSPAPASTWAGVTSIAPPPSSSTSPVIKNGTPSTTLAINKKAPTANTTTIPKVNWSPEPRGLDPPITVNAVVLDKIKRRTNNNKLCNNHYLRGPCAKGSECCFEHDYKATDEDLKAIAYLTRLNPCTKGQDCELEFCIYGHHCPSVVMLNGGKEVVCQAFGCRFIREDHPPGTVIKHPRKEKWERVEYYQ</sequence>
<keyword evidence="2" id="KW-0175">Coiled coil</keyword>
<proteinExistence type="predicted"/>